<evidence type="ECO:0000256" key="1">
    <source>
        <dbReference type="ARBA" id="ARBA00022481"/>
    </source>
</evidence>
<dbReference type="RefSeq" id="WP_121854420.1">
    <property type="nucleotide sequence ID" value="NZ_CP037952.1"/>
</dbReference>
<dbReference type="GO" id="GO:0015628">
    <property type="term" value="P:protein secretion by the type II secretion system"/>
    <property type="evidence" value="ECO:0007669"/>
    <property type="project" value="InterPro"/>
</dbReference>
<comment type="caution">
    <text evidence="3">The sequence shown here is derived from an EMBL/GenBank/DDBJ whole genome shotgun (WGS) entry which is preliminary data.</text>
</comment>
<keyword evidence="1" id="KW-0488">Methylation</keyword>
<dbReference type="SUPFAM" id="SSF54523">
    <property type="entry name" value="Pili subunits"/>
    <property type="match status" value="1"/>
</dbReference>
<name>A0A3A6U3F1_9GAMM</name>
<dbReference type="GO" id="GO:0043683">
    <property type="term" value="P:type IV pilus assembly"/>
    <property type="evidence" value="ECO:0007669"/>
    <property type="project" value="InterPro"/>
</dbReference>
<organism evidence="3 4">
    <name type="scientific">Parashewanella spongiae</name>
    <dbReference type="NCBI Taxonomy" id="342950"/>
    <lineage>
        <taxon>Bacteria</taxon>
        <taxon>Pseudomonadati</taxon>
        <taxon>Pseudomonadota</taxon>
        <taxon>Gammaproteobacteria</taxon>
        <taxon>Alteromonadales</taxon>
        <taxon>Shewanellaceae</taxon>
        <taxon>Parashewanella</taxon>
    </lineage>
</organism>
<dbReference type="EMBL" id="QYYH01000107">
    <property type="protein sequence ID" value="RJY10406.1"/>
    <property type="molecule type" value="Genomic_DNA"/>
</dbReference>
<evidence type="ECO:0000313" key="3">
    <source>
        <dbReference type="EMBL" id="RJY10406.1"/>
    </source>
</evidence>
<dbReference type="InterPro" id="IPR012902">
    <property type="entry name" value="N_methyl_site"/>
</dbReference>
<sequence length="144" mass="15495">MKRFIKGFSLIEVMIVVAIVGILASISYPSYTRYVAQGARADALAALVEIANLEEQYYLDHRTYTSNMLQLGLNADPFEVENGFYDVDAVIDAANRTFTITATAKGVQATRDSDCAMITLTSAGVKGSANSAIPAEQGGEACWK</sequence>
<dbReference type="InterPro" id="IPR045584">
    <property type="entry name" value="Pilin-like"/>
</dbReference>
<keyword evidence="2" id="KW-1133">Transmembrane helix</keyword>
<feature type="transmembrane region" description="Helical" evidence="2">
    <location>
        <begin position="7"/>
        <end position="28"/>
    </location>
</feature>
<evidence type="ECO:0000313" key="4">
    <source>
        <dbReference type="Proteomes" id="UP000273022"/>
    </source>
</evidence>
<keyword evidence="4" id="KW-1185">Reference proteome</keyword>
<keyword evidence="2" id="KW-0472">Membrane</keyword>
<dbReference type="PRINTS" id="PR00813">
    <property type="entry name" value="BCTERIALGSPG"/>
</dbReference>
<evidence type="ECO:0000256" key="2">
    <source>
        <dbReference type="SAM" id="Phobius"/>
    </source>
</evidence>
<dbReference type="AlphaFoldDB" id="A0A3A6U3F1"/>
<dbReference type="Pfam" id="PF07963">
    <property type="entry name" value="N_methyl"/>
    <property type="match status" value="1"/>
</dbReference>
<dbReference type="NCBIfam" id="TIGR02532">
    <property type="entry name" value="IV_pilin_GFxxxE"/>
    <property type="match status" value="1"/>
</dbReference>
<dbReference type="Gene3D" id="3.30.700.10">
    <property type="entry name" value="Glycoprotein, Type 4 Pilin"/>
    <property type="match status" value="1"/>
</dbReference>
<dbReference type="PROSITE" id="PS00409">
    <property type="entry name" value="PROKAR_NTER_METHYL"/>
    <property type="match status" value="1"/>
</dbReference>
<dbReference type="Pfam" id="PF16732">
    <property type="entry name" value="ComP_DUS"/>
    <property type="match status" value="1"/>
</dbReference>
<dbReference type="OrthoDB" id="5296638at2"/>
<gene>
    <name evidence="3" type="ORF">D5R81_14870</name>
</gene>
<dbReference type="Proteomes" id="UP000273022">
    <property type="component" value="Unassembled WGS sequence"/>
</dbReference>
<keyword evidence="2" id="KW-0812">Transmembrane</keyword>
<dbReference type="InterPro" id="IPR031982">
    <property type="entry name" value="PilE-like"/>
</dbReference>
<accession>A0A3A6U3F1</accession>
<protein>
    <submittedName>
        <fullName evidence="3">Type IV pilin protein</fullName>
    </submittedName>
</protein>
<dbReference type="InterPro" id="IPR000983">
    <property type="entry name" value="Bac_GSPG_pilin"/>
</dbReference>
<reference evidence="3 4" key="1">
    <citation type="submission" date="2018-09" db="EMBL/GenBank/DDBJ databases">
        <title>Phylogeny of the Shewanellaceae, and recommendation for two new genera, Pseudoshewanella and Parashewanella.</title>
        <authorList>
            <person name="Wang G."/>
        </authorList>
    </citation>
    <scope>NUCLEOTIDE SEQUENCE [LARGE SCALE GENOMIC DNA]</scope>
    <source>
        <strain evidence="3 4">KCTC 22492</strain>
    </source>
</reference>
<proteinExistence type="predicted"/>
<dbReference type="GO" id="GO:0015627">
    <property type="term" value="C:type II protein secretion system complex"/>
    <property type="evidence" value="ECO:0007669"/>
    <property type="project" value="InterPro"/>
</dbReference>